<protein>
    <submittedName>
        <fullName evidence="2">Uncharacterized protein</fullName>
    </submittedName>
</protein>
<dbReference type="Ensembl" id="ENSABRT00000001946.1">
    <property type="protein sequence ID" value="ENSABRP00000001331.1"/>
    <property type="gene ID" value="ENSABRG00000001376.1"/>
</dbReference>
<name>A0A8B9BAH2_9AVES</name>
<proteinExistence type="predicted"/>
<feature type="region of interest" description="Disordered" evidence="1">
    <location>
        <begin position="1"/>
        <end position="41"/>
    </location>
</feature>
<reference evidence="2" key="1">
    <citation type="submission" date="2025-08" db="UniProtKB">
        <authorList>
            <consortium name="Ensembl"/>
        </authorList>
    </citation>
    <scope>IDENTIFICATION</scope>
</reference>
<organism evidence="2 3">
    <name type="scientific">Anser brachyrhynchus</name>
    <name type="common">Pink-footed goose</name>
    <dbReference type="NCBI Taxonomy" id="132585"/>
    <lineage>
        <taxon>Eukaryota</taxon>
        <taxon>Metazoa</taxon>
        <taxon>Chordata</taxon>
        <taxon>Craniata</taxon>
        <taxon>Vertebrata</taxon>
        <taxon>Euteleostomi</taxon>
        <taxon>Archelosauria</taxon>
        <taxon>Archosauria</taxon>
        <taxon>Dinosauria</taxon>
        <taxon>Saurischia</taxon>
        <taxon>Theropoda</taxon>
        <taxon>Coelurosauria</taxon>
        <taxon>Aves</taxon>
        <taxon>Neognathae</taxon>
        <taxon>Galloanserae</taxon>
        <taxon>Anseriformes</taxon>
        <taxon>Anatidae</taxon>
        <taxon>Anserinae</taxon>
        <taxon>Anser</taxon>
    </lineage>
</organism>
<evidence type="ECO:0000313" key="3">
    <source>
        <dbReference type="Proteomes" id="UP000694426"/>
    </source>
</evidence>
<evidence type="ECO:0000313" key="2">
    <source>
        <dbReference type="Ensembl" id="ENSABRP00000001331.1"/>
    </source>
</evidence>
<evidence type="ECO:0000256" key="1">
    <source>
        <dbReference type="SAM" id="MobiDB-lite"/>
    </source>
</evidence>
<reference evidence="2" key="2">
    <citation type="submission" date="2025-09" db="UniProtKB">
        <authorList>
            <consortium name="Ensembl"/>
        </authorList>
    </citation>
    <scope>IDENTIFICATION</scope>
</reference>
<sequence length="147" mass="15238">MGRGSTSSRSPQGQALSIPPPKKPGTPPAAPSPCGAPCSPAPSPDNSMAISILSTFCTKTLPRPGCAGDRCVAGNQRAASGRINGARLPEVPWHCVIIVPDTLCSQAAEPQSHARLLLLKNHPDFSAQAFLLLGQRTSLLSVILTHS</sequence>
<feature type="compositionally biased region" description="Pro residues" evidence="1">
    <location>
        <begin position="18"/>
        <end position="31"/>
    </location>
</feature>
<dbReference type="AlphaFoldDB" id="A0A8B9BAH2"/>
<accession>A0A8B9BAH2</accession>
<keyword evidence="3" id="KW-1185">Reference proteome</keyword>
<feature type="compositionally biased region" description="Polar residues" evidence="1">
    <location>
        <begin position="1"/>
        <end position="15"/>
    </location>
</feature>
<dbReference type="Proteomes" id="UP000694426">
    <property type="component" value="Unplaced"/>
</dbReference>